<dbReference type="RefSeq" id="XP_016226242.1">
    <property type="nucleotide sequence ID" value="XM_016366724.1"/>
</dbReference>
<dbReference type="EC" id="2.3.1.257" evidence="4"/>
<keyword evidence="7" id="KW-0808">Transferase</keyword>
<dbReference type="GO" id="GO:0043998">
    <property type="term" value="F:histone H2A acetyltransferase activity"/>
    <property type="evidence" value="ECO:0007669"/>
    <property type="project" value="InterPro"/>
</dbReference>
<dbReference type="OMA" id="ETNVGPY"/>
<keyword evidence="6" id="KW-0963">Cytoplasm</keyword>
<dbReference type="AlphaFoldDB" id="A0A0D2A6P0"/>
<evidence type="ECO:0000313" key="13">
    <source>
        <dbReference type="EMBL" id="KIV94668.1"/>
    </source>
</evidence>
<evidence type="ECO:0000256" key="10">
    <source>
        <dbReference type="ARBA" id="ARBA00047821"/>
    </source>
</evidence>
<name>A0A0D2A6P0_EXOME</name>
<evidence type="ECO:0000256" key="8">
    <source>
        <dbReference type="ARBA" id="ARBA00023242"/>
    </source>
</evidence>
<dbReference type="GO" id="GO:0010485">
    <property type="term" value="F:histone H4 acetyltransferase activity"/>
    <property type="evidence" value="ECO:0007669"/>
    <property type="project" value="InterPro"/>
</dbReference>
<dbReference type="GO" id="GO:0005737">
    <property type="term" value="C:cytoplasm"/>
    <property type="evidence" value="ECO:0007669"/>
    <property type="project" value="UniProtKB-SubCell"/>
</dbReference>
<dbReference type="Proteomes" id="UP000054302">
    <property type="component" value="Unassembled WGS sequence"/>
</dbReference>
<proteinExistence type="inferred from homology"/>
<comment type="subcellular location">
    <subcellularLocation>
        <location evidence="2">Cytoplasm</location>
    </subcellularLocation>
    <subcellularLocation>
        <location evidence="1">Nucleus</location>
    </subcellularLocation>
</comment>
<dbReference type="STRING" id="212818.A0A0D2A6P0"/>
<dbReference type="InterPro" id="IPR016181">
    <property type="entry name" value="Acyl_CoA_acyltransferase"/>
</dbReference>
<evidence type="ECO:0000313" key="14">
    <source>
        <dbReference type="Proteomes" id="UP000054302"/>
    </source>
</evidence>
<evidence type="ECO:0000256" key="7">
    <source>
        <dbReference type="ARBA" id="ARBA00022679"/>
    </source>
</evidence>
<protein>
    <recommendedName>
        <fullName evidence="5">N-alpha-acetyltransferase 40</fullName>
        <ecNumber evidence="4">2.3.1.257</ecNumber>
    </recommendedName>
</protein>
<evidence type="ECO:0000259" key="12">
    <source>
        <dbReference type="PROSITE" id="PS51186"/>
    </source>
</evidence>
<dbReference type="InterPro" id="IPR039949">
    <property type="entry name" value="NAA40"/>
</dbReference>
<dbReference type="CDD" id="cd04301">
    <property type="entry name" value="NAT_SF"/>
    <property type="match status" value="1"/>
</dbReference>
<evidence type="ECO:0000256" key="1">
    <source>
        <dbReference type="ARBA" id="ARBA00004123"/>
    </source>
</evidence>
<evidence type="ECO:0000256" key="6">
    <source>
        <dbReference type="ARBA" id="ARBA00022490"/>
    </source>
</evidence>
<comment type="catalytic activity">
    <reaction evidence="10">
        <text>N-terminal L-seryl-[histone H2A] + acetyl-CoA = N-terminal N(alpha)-acetyl-L-seryl-[histone H2A] + CoA + H(+)</text>
        <dbReference type="Rhea" id="RHEA:50600"/>
        <dbReference type="Rhea" id="RHEA-COMP:12742"/>
        <dbReference type="Rhea" id="RHEA-COMP:12744"/>
        <dbReference type="ChEBI" id="CHEBI:15378"/>
        <dbReference type="ChEBI" id="CHEBI:57287"/>
        <dbReference type="ChEBI" id="CHEBI:57288"/>
        <dbReference type="ChEBI" id="CHEBI:64738"/>
        <dbReference type="ChEBI" id="CHEBI:83690"/>
        <dbReference type="EC" id="2.3.1.257"/>
    </reaction>
</comment>
<keyword evidence="9" id="KW-0012">Acyltransferase</keyword>
<dbReference type="PANTHER" id="PTHR20531:SF1">
    <property type="entry name" value="N-ALPHA-ACETYLTRANSFERASE 40"/>
    <property type="match status" value="1"/>
</dbReference>
<dbReference type="Pfam" id="PF00583">
    <property type="entry name" value="Acetyltransf_1"/>
    <property type="match status" value="1"/>
</dbReference>
<comment type="catalytic activity">
    <reaction evidence="11">
        <text>N-terminal L-seryl-[histone H4] + acetyl-CoA = N-terminal N(alpha)-acetyl-L-seryl-[histone H4] + CoA + H(+)</text>
        <dbReference type="Rhea" id="RHEA:50596"/>
        <dbReference type="Rhea" id="RHEA-COMP:12740"/>
        <dbReference type="Rhea" id="RHEA-COMP:12743"/>
        <dbReference type="ChEBI" id="CHEBI:15378"/>
        <dbReference type="ChEBI" id="CHEBI:57287"/>
        <dbReference type="ChEBI" id="CHEBI:57288"/>
        <dbReference type="ChEBI" id="CHEBI:64738"/>
        <dbReference type="ChEBI" id="CHEBI:83690"/>
        <dbReference type="EC" id="2.3.1.257"/>
    </reaction>
</comment>
<feature type="domain" description="N-acetyltransferase" evidence="12">
    <location>
        <begin position="39"/>
        <end position="201"/>
    </location>
</feature>
<dbReference type="InterPro" id="IPR000182">
    <property type="entry name" value="GNAT_dom"/>
</dbReference>
<evidence type="ECO:0000256" key="9">
    <source>
        <dbReference type="ARBA" id="ARBA00023315"/>
    </source>
</evidence>
<dbReference type="HOGENOM" id="CLU_051699_2_1_1"/>
<keyword evidence="8" id="KW-0539">Nucleus</keyword>
<dbReference type="PROSITE" id="PS51186">
    <property type="entry name" value="GNAT"/>
    <property type="match status" value="1"/>
</dbReference>
<dbReference type="GO" id="GO:1990189">
    <property type="term" value="F:protein N-terminal-serine acetyltransferase activity"/>
    <property type="evidence" value="ECO:0007669"/>
    <property type="project" value="UniProtKB-EC"/>
</dbReference>
<dbReference type="GeneID" id="27320257"/>
<dbReference type="GO" id="GO:0005634">
    <property type="term" value="C:nucleus"/>
    <property type="evidence" value="ECO:0007669"/>
    <property type="project" value="UniProtKB-SubCell"/>
</dbReference>
<accession>A0A0D2A6P0</accession>
<gene>
    <name evidence="13" type="ORF">PV10_02412</name>
</gene>
<evidence type="ECO:0000256" key="4">
    <source>
        <dbReference type="ARBA" id="ARBA00012950"/>
    </source>
</evidence>
<dbReference type="EMBL" id="KN847521">
    <property type="protein sequence ID" value="KIV94668.1"/>
    <property type="molecule type" value="Genomic_DNA"/>
</dbReference>
<reference evidence="13 14" key="1">
    <citation type="submission" date="2015-01" db="EMBL/GenBank/DDBJ databases">
        <title>The Genome Sequence of Exophiala mesophila CBS40295.</title>
        <authorList>
            <consortium name="The Broad Institute Genomics Platform"/>
            <person name="Cuomo C."/>
            <person name="de Hoog S."/>
            <person name="Gorbushina A."/>
            <person name="Stielow B."/>
            <person name="Teixiera M."/>
            <person name="Abouelleil A."/>
            <person name="Chapman S.B."/>
            <person name="Priest M."/>
            <person name="Young S.K."/>
            <person name="Wortman J."/>
            <person name="Nusbaum C."/>
            <person name="Birren B."/>
        </authorList>
    </citation>
    <scope>NUCLEOTIDE SEQUENCE [LARGE SCALE GENOMIC DNA]</scope>
    <source>
        <strain evidence="13 14">CBS 40295</strain>
    </source>
</reference>
<sequence length="202" mass="22880">MAKLIETVNALSGPEFFKQYADIGTLLVDEFPGLRASTSIAKDLAKDTLDACLALIELTSAQDYQNSEIKWSTSKKRKEMKLPDMKYIVLSDAQSGSLAGFISFMVTYEDGYEVLYLYEIHFTPSWQGKGVGKRLMDVIESIGKSVGLEKVMLTVFRSNTRAVTWYQTLNYVEDEYSPAPRRLRNGTVKEPTYIIMSKRLKD</sequence>
<evidence type="ECO:0000256" key="11">
    <source>
        <dbReference type="ARBA" id="ARBA00049524"/>
    </source>
</evidence>
<evidence type="ECO:0000256" key="2">
    <source>
        <dbReference type="ARBA" id="ARBA00004496"/>
    </source>
</evidence>
<comment type="similarity">
    <text evidence="3">Belongs to the acetyltransferase family. NAA40 subfamily.</text>
</comment>
<dbReference type="VEuPathDB" id="FungiDB:PV10_02412"/>
<dbReference type="Gene3D" id="3.40.630.30">
    <property type="match status" value="1"/>
</dbReference>
<dbReference type="OrthoDB" id="424551at2759"/>
<evidence type="ECO:0000256" key="3">
    <source>
        <dbReference type="ARBA" id="ARBA00008870"/>
    </source>
</evidence>
<evidence type="ECO:0000256" key="5">
    <source>
        <dbReference type="ARBA" id="ARBA00015043"/>
    </source>
</evidence>
<dbReference type="SUPFAM" id="SSF55729">
    <property type="entry name" value="Acyl-CoA N-acyltransferases (Nat)"/>
    <property type="match status" value="1"/>
</dbReference>
<keyword evidence="14" id="KW-1185">Reference proteome</keyword>
<dbReference type="PANTHER" id="PTHR20531">
    <property type="entry name" value="N-ALPHA-ACETYLTRANSFERASE 40"/>
    <property type="match status" value="1"/>
</dbReference>
<organism evidence="13 14">
    <name type="scientific">Exophiala mesophila</name>
    <name type="common">Black yeast-like fungus</name>
    <dbReference type="NCBI Taxonomy" id="212818"/>
    <lineage>
        <taxon>Eukaryota</taxon>
        <taxon>Fungi</taxon>
        <taxon>Dikarya</taxon>
        <taxon>Ascomycota</taxon>
        <taxon>Pezizomycotina</taxon>
        <taxon>Eurotiomycetes</taxon>
        <taxon>Chaetothyriomycetidae</taxon>
        <taxon>Chaetothyriales</taxon>
        <taxon>Herpotrichiellaceae</taxon>
        <taxon>Exophiala</taxon>
    </lineage>
</organism>